<name>A0A921H3X7_9BACT</name>
<organism evidence="1 2">
    <name type="scientific">Butyricimonas virosa</name>
    <dbReference type="NCBI Taxonomy" id="544645"/>
    <lineage>
        <taxon>Bacteria</taxon>
        <taxon>Pseudomonadati</taxon>
        <taxon>Bacteroidota</taxon>
        <taxon>Bacteroidia</taxon>
        <taxon>Bacteroidales</taxon>
        <taxon>Odoribacteraceae</taxon>
        <taxon>Butyricimonas</taxon>
    </lineage>
</organism>
<reference evidence="1" key="1">
    <citation type="journal article" date="2021" name="PeerJ">
        <title>Extensive microbial diversity within the chicken gut microbiome revealed by metagenomics and culture.</title>
        <authorList>
            <person name="Gilroy R."/>
            <person name="Ravi A."/>
            <person name="Getino M."/>
            <person name="Pursley I."/>
            <person name="Horton D.L."/>
            <person name="Alikhan N.F."/>
            <person name="Baker D."/>
            <person name="Gharbi K."/>
            <person name="Hall N."/>
            <person name="Watson M."/>
            <person name="Adriaenssens E.M."/>
            <person name="Foster-Nyarko E."/>
            <person name="Jarju S."/>
            <person name="Secka A."/>
            <person name="Antonio M."/>
            <person name="Oren A."/>
            <person name="Chaudhuri R.R."/>
            <person name="La Ragione R."/>
            <person name="Hildebrand F."/>
            <person name="Pallen M.J."/>
        </authorList>
    </citation>
    <scope>NUCLEOTIDE SEQUENCE</scope>
    <source>
        <strain evidence="1">6966</strain>
    </source>
</reference>
<accession>A0A921H3X7</accession>
<evidence type="ECO:0000313" key="1">
    <source>
        <dbReference type="EMBL" id="HJF70303.1"/>
    </source>
</evidence>
<dbReference type="Pfam" id="PF16132">
    <property type="entry name" value="DUF4843"/>
    <property type="match status" value="1"/>
</dbReference>
<reference evidence="1" key="2">
    <citation type="submission" date="2021-09" db="EMBL/GenBank/DDBJ databases">
        <authorList>
            <person name="Gilroy R."/>
        </authorList>
    </citation>
    <scope>NUCLEOTIDE SEQUENCE</scope>
    <source>
        <strain evidence="1">6966</strain>
    </source>
</reference>
<dbReference type="Proteomes" id="UP000742098">
    <property type="component" value="Unassembled WGS sequence"/>
</dbReference>
<protein>
    <submittedName>
        <fullName evidence="1">DUF4843 domain-containing protein</fullName>
    </submittedName>
</protein>
<sequence length="248" mass="28825">MDRKLFYILSCTLFSFLWTACDKEDVMRYNRNRAAIEFKGNSYAYSFKQSSQTIDTINIPFDLVGYPENWERNAEFSVIADSTTATSKEYRILDAVLEPGEYTGNLRVEVKNEVGDDFQDVRIYFEIAQGKDFIPGVDTKKNCFLYLTNELVRPASWDSWIERYRLGNYSTAYYQFIIEVTGETEFPIRSAIPGYNNDEMWSTAYTEAFIANLKQELKARNEREQTPLLHDDGTAKGKEVVIGKYYQN</sequence>
<gene>
    <name evidence="1" type="ORF">K8V05_06080</name>
</gene>
<evidence type="ECO:0000313" key="2">
    <source>
        <dbReference type="Proteomes" id="UP000742098"/>
    </source>
</evidence>
<dbReference type="EMBL" id="DYVS01000104">
    <property type="protein sequence ID" value="HJF70303.1"/>
    <property type="molecule type" value="Genomic_DNA"/>
</dbReference>
<proteinExistence type="predicted"/>
<comment type="caution">
    <text evidence="1">The sequence shown here is derived from an EMBL/GenBank/DDBJ whole genome shotgun (WGS) entry which is preliminary data.</text>
</comment>
<dbReference type="PROSITE" id="PS51257">
    <property type="entry name" value="PROKAR_LIPOPROTEIN"/>
    <property type="match status" value="1"/>
</dbReference>
<dbReference type="AlphaFoldDB" id="A0A921H3X7"/>
<dbReference type="InterPro" id="IPR032299">
    <property type="entry name" value="DUF4843"/>
</dbReference>